<accession>A0A8H6J9U7</accession>
<dbReference type="Proteomes" id="UP000652219">
    <property type="component" value="Unassembled WGS sequence"/>
</dbReference>
<protein>
    <submittedName>
        <fullName evidence="1">Uncharacterized protein</fullName>
    </submittedName>
</protein>
<name>A0A8H6J9U7_9PEZI</name>
<dbReference type="EMBL" id="WIGN01000109">
    <property type="protein sequence ID" value="KAF6808948.1"/>
    <property type="molecule type" value="Genomic_DNA"/>
</dbReference>
<dbReference type="Gene3D" id="1.10.600.10">
    <property type="entry name" value="Farnesyl Diphosphate Synthase"/>
    <property type="match status" value="1"/>
</dbReference>
<proteinExistence type="predicted"/>
<dbReference type="AlphaFoldDB" id="A0A8H6J9U7"/>
<gene>
    <name evidence="1" type="ORF">CSOJ01_07218</name>
</gene>
<evidence type="ECO:0000313" key="1">
    <source>
        <dbReference type="EMBL" id="KAF6808948.1"/>
    </source>
</evidence>
<keyword evidence="2" id="KW-1185">Reference proteome</keyword>
<dbReference type="InterPro" id="IPR008949">
    <property type="entry name" value="Isoprenoid_synthase_dom_sf"/>
</dbReference>
<evidence type="ECO:0000313" key="2">
    <source>
        <dbReference type="Proteomes" id="UP000652219"/>
    </source>
</evidence>
<organism evidence="1 2">
    <name type="scientific">Colletotrichum sojae</name>
    <dbReference type="NCBI Taxonomy" id="2175907"/>
    <lineage>
        <taxon>Eukaryota</taxon>
        <taxon>Fungi</taxon>
        <taxon>Dikarya</taxon>
        <taxon>Ascomycota</taxon>
        <taxon>Pezizomycotina</taxon>
        <taxon>Sordariomycetes</taxon>
        <taxon>Hypocreomycetidae</taxon>
        <taxon>Glomerellales</taxon>
        <taxon>Glomerellaceae</taxon>
        <taxon>Colletotrichum</taxon>
        <taxon>Colletotrichum orchidearum species complex</taxon>
    </lineage>
</organism>
<sequence>MPVEASLAVRRPSVVDDEKAFLARPQIQIAIKSFLDRCGLVLPTNNKHAKFTAHCISEAVSRDYITTEDNVFRHFIPAGVSFLVYLDDMFGNDIDAVQQFNHRFITRQPQANDLLGHFADLLLEMPAIFGTIVANMMTTSTLNLVTALSIENEFEAVKLEKLAYRFPTFSRVMSGASETYALFMFPPGQPLPHYLQALPDLMIFINNGK</sequence>
<reference evidence="1 2" key="1">
    <citation type="journal article" date="2020" name="Phytopathology">
        <title>Genome Sequence Resources of Colletotrichum truncatum, C. plurivorum, C. musicola, and C. sojae: Four Species Pathogenic to Soybean (Glycine max).</title>
        <authorList>
            <person name="Rogerio F."/>
            <person name="Boufleur T.R."/>
            <person name="Ciampi-Guillardi M."/>
            <person name="Sukno S.A."/>
            <person name="Thon M.R."/>
            <person name="Massola Junior N.S."/>
            <person name="Baroncelli R."/>
        </authorList>
    </citation>
    <scope>NUCLEOTIDE SEQUENCE [LARGE SCALE GENOMIC DNA]</scope>
    <source>
        <strain evidence="1 2">LFN0009</strain>
    </source>
</reference>
<dbReference type="SUPFAM" id="SSF48576">
    <property type="entry name" value="Terpenoid synthases"/>
    <property type="match status" value="1"/>
</dbReference>
<comment type="caution">
    <text evidence="1">The sequence shown here is derived from an EMBL/GenBank/DDBJ whole genome shotgun (WGS) entry which is preliminary data.</text>
</comment>